<sequence>MVSAWLNTSEIIYKNAKKPCHRLGWCPYGKLVEEFPMNQQTSEFNCKVFYHDCPIFYHIEYTSEKYGKEDYETEVEILFNKGGLSEVFSDDKIAEYWYNIGSEHSDDDNILKLQYAIEKLILERPNQKEIVLKLKEIIQSVSVKEIYK</sequence>
<protein>
    <submittedName>
        <fullName evidence="1">Uncharacterized protein</fullName>
    </submittedName>
</protein>
<name>A0A0F9N8I8_9ZZZZ</name>
<dbReference type="EMBL" id="LAZR01003838">
    <property type="protein sequence ID" value="KKN14244.1"/>
    <property type="molecule type" value="Genomic_DNA"/>
</dbReference>
<gene>
    <name evidence="1" type="ORF">LCGC14_0998130</name>
</gene>
<accession>A0A0F9N8I8</accession>
<reference evidence="1" key="1">
    <citation type="journal article" date="2015" name="Nature">
        <title>Complex archaea that bridge the gap between prokaryotes and eukaryotes.</title>
        <authorList>
            <person name="Spang A."/>
            <person name="Saw J.H."/>
            <person name="Jorgensen S.L."/>
            <person name="Zaremba-Niedzwiedzka K."/>
            <person name="Martijn J."/>
            <person name="Lind A.E."/>
            <person name="van Eijk R."/>
            <person name="Schleper C."/>
            <person name="Guy L."/>
            <person name="Ettema T.J."/>
        </authorList>
    </citation>
    <scope>NUCLEOTIDE SEQUENCE</scope>
</reference>
<evidence type="ECO:0000313" key="1">
    <source>
        <dbReference type="EMBL" id="KKN14244.1"/>
    </source>
</evidence>
<organism evidence="1">
    <name type="scientific">marine sediment metagenome</name>
    <dbReference type="NCBI Taxonomy" id="412755"/>
    <lineage>
        <taxon>unclassified sequences</taxon>
        <taxon>metagenomes</taxon>
        <taxon>ecological metagenomes</taxon>
    </lineage>
</organism>
<proteinExistence type="predicted"/>
<comment type="caution">
    <text evidence="1">The sequence shown here is derived from an EMBL/GenBank/DDBJ whole genome shotgun (WGS) entry which is preliminary data.</text>
</comment>
<dbReference type="AlphaFoldDB" id="A0A0F9N8I8"/>